<evidence type="ECO:0000256" key="2">
    <source>
        <dbReference type="ARBA" id="ARBA00006865"/>
    </source>
</evidence>
<dbReference type="GO" id="GO:0009251">
    <property type="term" value="P:glucan catabolic process"/>
    <property type="evidence" value="ECO:0007669"/>
    <property type="project" value="TreeGrafter"/>
</dbReference>
<name>A0A179FZ40_METCM</name>
<evidence type="ECO:0000256" key="7">
    <source>
        <dbReference type="SAM" id="SignalP"/>
    </source>
</evidence>
<feature type="domain" description="GH16" evidence="8">
    <location>
        <begin position="20"/>
        <end position="283"/>
    </location>
</feature>
<organism evidence="9 10">
    <name type="scientific">Pochonia chlamydosporia 170</name>
    <dbReference type="NCBI Taxonomy" id="1380566"/>
    <lineage>
        <taxon>Eukaryota</taxon>
        <taxon>Fungi</taxon>
        <taxon>Dikarya</taxon>
        <taxon>Ascomycota</taxon>
        <taxon>Pezizomycotina</taxon>
        <taxon>Sordariomycetes</taxon>
        <taxon>Hypocreomycetidae</taxon>
        <taxon>Hypocreales</taxon>
        <taxon>Clavicipitaceae</taxon>
        <taxon>Pochonia</taxon>
    </lineage>
</organism>
<dbReference type="InterPro" id="IPR000757">
    <property type="entry name" value="Beta-glucanase-like"/>
</dbReference>
<dbReference type="CDD" id="cd02181">
    <property type="entry name" value="GH16_fungal_Lam16A_glucanase"/>
    <property type="match status" value="1"/>
</dbReference>
<keyword evidence="5" id="KW-0326">Glycosidase</keyword>
<dbReference type="EC" id="3.2.1.6" evidence="3"/>
<dbReference type="GO" id="GO:0052861">
    <property type="term" value="F:endo-1,3(4)-beta-glucanase activity"/>
    <property type="evidence" value="ECO:0007669"/>
    <property type="project" value="UniProtKB-EC"/>
</dbReference>
<comment type="similarity">
    <text evidence="2">Belongs to the glycosyl hydrolase 16 family.</text>
</comment>
<dbReference type="Gene3D" id="2.60.120.200">
    <property type="match status" value="1"/>
</dbReference>
<evidence type="ECO:0000313" key="10">
    <source>
        <dbReference type="Proteomes" id="UP000078397"/>
    </source>
</evidence>
<evidence type="ECO:0000313" key="9">
    <source>
        <dbReference type="EMBL" id="OAQ70498.1"/>
    </source>
</evidence>
<dbReference type="RefSeq" id="XP_018147035.1">
    <property type="nucleotide sequence ID" value="XM_018291144.1"/>
</dbReference>
<feature type="compositionally biased region" description="Low complexity" evidence="6">
    <location>
        <begin position="345"/>
        <end position="371"/>
    </location>
</feature>
<dbReference type="GeneID" id="28855138"/>
<dbReference type="PANTHER" id="PTHR10963:SF24">
    <property type="entry name" value="GLYCOSIDASE C21B10.07-RELATED"/>
    <property type="match status" value="1"/>
</dbReference>
<dbReference type="STRING" id="1380566.A0A179FZ40"/>
<evidence type="ECO:0000256" key="1">
    <source>
        <dbReference type="ARBA" id="ARBA00000124"/>
    </source>
</evidence>
<evidence type="ECO:0000256" key="6">
    <source>
        <dbReference type="SAM" id="MobiDB-lite"/>
    </source>
</evidence>
<protein>
    <recommendedName>
        <fullName evidence="3">endo-1,3(4)-beta-glucanase</fullName>
        <ecNumber evidence="3">3.2.1.6</ecNumber>
    </recommendedName>
</protein>
<sequence>MHFSGHFAALAGTVLFAAGLTQANYNIDTTYDNTNFFNSFDFFTDKDPTEGFVEYVNSQTANQQGLAGYAKGGIFMGVDFKTKNPAKGRKSVRVTSKKSFTRGLFIADIAHMPGSICGAWPAYWMFGPQWPNSGEIDILEGVNAQTKNSITLHTKPGCYISNEGTLASTKFASANCGASGTSAGCGQHTADTQNYGDGFNAIGGGVYATEWTSDHIAVWFFPRSKIPQDIQSGKPNPASWGTPLARFLGGNTCNIDNHFKDNQIVFDTTFCGAWAGSPQVWGSDPKCSALAPTCQQYVSGNPEAFAEAYWVVNSVKVYQKGSGNGNGTNPTQQPQPQPSPTKVWTQPQTQPTGLPQQPTVQPQPQPTQTYNAPPPPAQTTQKAPQPQPTPSWNGRIWNGAPQPESGANSQPPPPPPPKQDNSWNGQVWNGGGWNAKRETRMVAKRFAA</sequence>
<dbReference type="SUPFAM" id="SSF49899">
    <property type="entry name" value="Concanavalin A-like lectins/glucanases"/>
    <property type="match status" value="1"/>
</dbReference>
<dbReference type="EMBL" id="LSBJ02000002">
    <property type="protein sequence ID" value="OAQ70498.1"/>
    <property type="molecule type" value="Genomic_DNA"/>
</dbReference>
<comment type="caution">
    <text evidence="9">The sequence shown here is derived from an EMBL/GenBank/DDBJ whole genome shotgun (WGS) entry which is preliminary data.</text>
</comment>
<keyword evidence="7" id="KW-0732">Signal</keyword>
<dbReference type="KEGG" id="pchm:VFPPC_13367"/>
<dbReference type="AlphaFoldDB" id="A0A179FZ40"/>
<gene>
    <name evidence="9" type="ORF">VFPPC_13367</name>
</gene>
<feature type="region of interest" description="Disordered" evidence="6">
    <location>
        <begin position="321"/>
        <end position="437"/>
    </location>
</feature>
<dbReference type="OrthoDB" id="192832at2759"/>
<comment type="catalytic activity">
    <reaction evidence="1">
        <text>Endohydrolysis of (1-&gt;3)- or (1-&gt;4)-linkages in beta-D-glucans when the glucose residue whose reducing group is involved in the linkage to be hydrolyzed is itself substituted at C-3.</text>
        <dbReference type="EC" id="3.2.1.6"/>
    </reaction>
</comment>
<dbReference type="InterPro" id="IPR013320">
    <property type="entry name" value="ConA-like_dom_sf"/>
</dbReference>
<dbReference type="InterPro" id="IPR050546">
    <property type="entry name" value="Glycosyl_Hydrlase_16"/>
</dbReference>
<evidence type="ECO:0000259" key="8">
    <source>
        <dbReference type="PROSITE" id="PS51762"/>
    </source>
</evidence>
<feature type="chain" id="PRO_5008102210" description="endo-1,3(4)-beta-glucanase" evidence="7">
    <location>
        <begin position="24"/>
        <end position="448"/>
    </location>
</feature>
<reference evidence="9 10" key="1">
    <citation type="journal article" date="2016" name="PLoS Pathog.">
        <title>Biosynthesis of antibiotic leucinostatins in bio-control fungus Purpureocillium lilacinum and their inhibition on phytophthora revealed by genome mining.</title>
        <authorList>
            <person name="Wang G."/>
            <person name="Liu Z."/>
            <person name="Lin R."/>
            <person name="Li E."/>
            <person name="Mao Z."/>
            <person name="Ling J."/>
            <person name="Yang Y."/>
            <person name="Yin W.B."/>
            <person name="Xie B."/>
        </authorList>
    </citation>
    <scope>NUCLEOTIDE SEQUENCE [LARGE SCALE GENOMIC DNA]</scope>
    <source>
        <strain evidence="9">170</strain>
    </source>
</reference>
<feature type="signal peptide" evidence="7">
    <location>
        <begin position="1"/>
        <end position="23"/>
    </location>
</feature>
<accession>A0A179FZ40</accession>
<keyword evidence="4" id="KW-0378">Hydrolase</keyword>
<evidence type="ECO:0000256" key="4">
    <source>
        <dbReference type="ARBA" id="ARBA00022801"/>
    </source>
</evidence>
<evidence type="ECO:0000256" key="5">
    <source>
        <dbReference type="ARBA" id="ARBA00023295"/>
    </source>
</evidence>
<keyword evidence="10" id="KW-1185">Reference proteome</keyword>
<dbReference type="Pfam" id="PF26113">
    <property type="entry name" value="GH16_XgeA"/>
    <property type="match status" value="1"/>
</dbReference>
<evidence type="ECO:0000256" key="3">
    <source>
        <dbReference type="ARBA" id="ARBA00012599"/>
    </source>
</evidence>
<dbReference type="PROSITE" id="PS51762">
    <property type="entry name" value="GH16_2"/>
    <property type="match status" value="1"/>
</dbReference>
<dbReference type="Proteomes" id="UP000078397">
    <property type="component" value="Unassembled WGS sequence"/>
</dbReference>
<dbReference type="PANTHER" id="PTHR10963">
    <property type="entry name" value="GLYCOSYL HYDROLASE-RELATED"/>
    <property type="match status" value="1"/>
</dbReference>
<proteinExistence type="inferred from homology"/>
<dbReference type="FunFam" id="2.60.120.200:FF:000114">
    <property type="entry name" value="Probable endo-1,3(4)-beta-glucanase NFIA_089530"/>
    <property type="match status" value="1"/>
</dbReference>